<feature type="region of interest" description="Disordered" evidence="1">
    <location>
        <begin position="267"/>
        <end position="287"/>
    </location>
</feature>
<dbReference type="RefSeq" id="WP_354642676.1">
    <property type="nucleotide sequence ID" value="NZ_CP159872.1"/>
</dbReference>
<name>A0AAU8JZB6_9ACTN</name>
<dbReference type="Pfam" id="PF21311">
    <property type="entry name" value="Phage_RBD_prop"/>
    <property type="match status" value="1"/>
</dbReference>
<dbReference type="EMBL" id="CP159872">
    <property type="protein sequence ID" value="XCM81749.1"/>
    <property type="molecule type" value="Genomic_DNA"/>
</dbReference>
<dbReference type="InterPro" id="IPR006311">
    <property type="entry name" value="TAT_signal"/>
</dbReference>
<feature type="domain" description="P68 RBP/TagC-like beta-propeller" evidence="2">
    <location>
        <begin position="66"/>
        <end position="264"/>
    </location>
</feature>
<gene>
    <name evidence="3" type="ORF">ABWK59_24040</name>
</gene>
<dbReference type="SUPFAM" id="SSF63825">
    <property type="entry name" value="YWTD domain"/>
    <property type="match status" value="1"/>
</dbReference>
<dbReference type="PROSITE" id="PS51318">
    <property type="entry name" value="TAT"/>
    <property type="match status" value="1"/>
</dbReference>
<dbReference type="AlphaFoldDB" id="A0AAU8JZB6"/>
<feature type="region of interest" description="Disordered" evidence="1">
    <location>
        <begin position="345"/>
        <end position="372"/>
    </location>
</feature>
<dbReference type="PROSITE" id="PS51257">
    <property type="entry name" value="PROKAR_LIPOPROTEIN"/>
    <property type="match status" value="1"/>
</dbReference>
<proteinExistence type="predicted"/>
<accession>A0AAU8JZB6</accession>
<evidence type="ECO:0000256" key="1">
    <source>
        <dbReference type="SAM" id="MobiDB-lite"/>
    </source>
</evidence>
<evidence type="ECO:0000313" key="3">
    <source>
        <dbReference type="EMBL" id="XCM81749.1"/>
    </source>
</evidence>
<reference evidence="3" key="1">
    <citation type="submission" date="2024-06" db="EMBL/GenBank/DDBJ databases">
        <title>The genome sequences of Kitasatospora sp. strain HUAS MG31.</title>
        <authorList>
            <person name="Mo P."/>
        </authorList>
    </citation>
    <scope>NUCLEOTIDE SEQUENCE</scope>
    <source>
        <strain evidence="3">HUAS MG31</strain>
    </source>
</reference>
<sequence>MVAADRTRIGRRSLLLAGAGTLAALGAAGCGSGAGVPAPTGPRFDLATASDRLIREKPLWYGTLPQSFAFDRVHGHIYVTQAVESDALLPGDREPASTEEGVSGDLCVNKLDLEGNRLEFMRLKGFGHGVGLGVEVVGGSVYVWTETDVNPESGYGRALARTRFTHRAVLTMADEQVAVHNPVPGSTSNQPSIDPHTGRLALRHRRQGQHYYRLFDLADVVRGRYDRPILEVAETDLTDSDEDVFQGFALMGDFVYRLQGTAYTDTLDTDRPPHINPKGSKGNASVSSIDLRTGRVVERVRTEAAWTLDWREPEGIAVDPSGPRLCMGFGGGQGRPWTFTVYTKSTLVPDRSGQPTAAPSGGGRPSGGASPS</sequence>
<evidence type="ECO:0000259" key="2">
    <source>
        <dbReference type="Pfam" id="PF21311"/>
    </source>
</evidence>
<dbReference type="KEGG" id="kcm:ABWK59_24040"/>
<organism evidence="3">
    <name type="scientific">Kitasatospora camelliae</name>
    <dbReference type="NCBI Taxonomy" id="3156397"/>
    <lineage>
        <taxon>Bacteria</taxon>
        <taxon>Bacillati</taxon>
        <taxon>Actinomycetota</taxon>
        <taxon>Actinomycetes</taxon>
        <taxon>Kitasatosporales</taxon>
        <taxon>Streptomycetaceae</taxon>
        <taxon>Kitasatospora</taxon>
    </lineage>
</organism>
<dbReference type="InterPro" id="IPR048799">
    <property type="entry name" value="P68_RBP_TagC-like_beta-prop"/>
</dbReference>
<protein>
    <submittedName>
        <fullName evidence="3">Teichoic acid biosynthesis protein C</fullName>
    </submittedName>
</protein>